<reference evidence="7" key="2">
    <citation type="submission" date="2023-04" db="EMBL/GenBank/DDBJ databases">
        <authorList>
            <person name="Bu L."/>
            <person name="Lu L."/>
            <person name="Laidemitt M.R."/>
            <person name="Zhang S.M."/>
            <person name="Mutuku M."/>
            <person name="Mkoji G."/>
            <person name="Steinauer M."/>
            <person name="Loker E.S."/>
        </authorList>
    </citation>
    <scope>NUCLEOTIDE SEQUENCE</scope>
    <source>
        <strain evidence="7">KasaAsao</strain>
        <tissue evidence="7">Whole Snail</tissue>
    </source>
</reference>
<keyword evidence="3 5" id="KW-1133">Transmembrane helix</keyword>
<dbReference type="GO" id="GO:0016020">
    <property type="term" value="C:membrane"/>
    <property type="evidence" value="ECO:0007669"/>
    <property type="project" value="UniProtKB-SubCell"/>
</dbReference>
<evidence type="ECO:0000256" key="5">
    <source>
        <dbReference type="SAM" id="Phobius"/>
    </source>
</evidence>
<keyword evidence="7" id="KW-0675">Receptor</keyword>
<dbReference type="Gene3D" id="1.20.1070.10">
    <property type="entry name" value="Rhodopsin 7-helix transmembrane proteins"/>
    <property type="match status" value="1"/>
</dbReference>
<dbReference type="PROSITE" id="PS00237">
    <property type="entry name" value="G_PROTEIN_RECEP_F1_1"/>
    <property type="match status" value="1"/>
</dbReference>
<dbReference type="EMBL" id="JASAOG010000031">
    <property type="protein sequence ID" value="KAK0061172.1"/>
    <property type="molecule type" value="Genomic_DNA"/>
</dbReference>
<keyword evidence="8" id="KW-1185">Reference proteome</keyword>
<dbReference type="PANTHER" id="PTHR46641:SF2">
    <property type="entry name" value="FMRFAMIDE RECEPTOR"/>
    <property type="match status" value="1"/>
</dbReference>
<dbReference type="SUPFAM" id="SSF81321">
    <property type="entry name" value="Family A G protein-coupled receptor-like"/>
    <property type="match status" value="1"/>
</dbReference>
<proteinExistence type="predicted"/>
<evidence type="ECO:0000313" key="7">
    <source>
        <dbReference type="EMBL" id="KAK0061172.1"/>
    </source>
</evidence>
<accession>A0AAD8FDQ1</accession>
<evidence type="ECO:0000256" key="2">
    <source>
        <dbReference type="ARBA" id="ARBA00022692"/>
    </source>
</evidence>
<organism evidence="7 8">
    <name type="scientific">Biomphalaria pfeifferi</name>
    <name type="common">Bloodfluke planorb</name>
    <name type="synonym">Freshwater snail</name>
    <dbReference type="NCBI Taxonomy" id="112525"/>
    <lineage>
        <taxon>Eukaryota</taxon>
        <taxon>Metazoa</taxon>
        <taxon>Spiralia</taxon>
        <taxon>Lophotrochozoa</taxon>
        <taxon>Mollusca</taxon>
        <taxon>Gastropoda</taxon>
        <taxon>Heterobranchia</taxon>
        <taxon>Euthyneura</taxon>
        <taxon>Panpulmonata</taxon>
        <taxon>Hygrophila</taxon>
        <taxon>Lymnaeoidea</taxon>
        <taxon>Planorbidae</taxon>
        <taxon>Biomphalaria</taxon>
    </lineage>
</organism>
<reference evidence="7" key="1">
    <citation type="journal article" date="2023" name="PLoS Negl. Trop. Dis.">
        <title>A genome sequence for Biomphalaria pfeifferi, the major vector snail for the human-infecting parasite Schistosoma mansoni.</title>
        <authorList>
            <person name="Bu L."/>
            <person name="Lu L."/>
            <person name="Laidemitt M.R."/>
            <person name="Zhang S.M."/>
            <person name="Mutuku M."/>
            <person name="Mkoji G."/>
            <person name="Steinauer M."/>
            <person name="Loker E.S."/>
        </authorList>
    </citation>
    <scope>NUCLEOTIDE SEQUENCE</scope>
    <source>
        <strain evidence="7">KasaAsao</strain>
    </source>
</reference>
<dbReference type="Pfam" id="PF00001">
    <property type="entry name" value="7tm_1"/>
    <property type="match status" value="1"/>
</dbReference>
<gene>
    <name evidence="7" type="ORF">Bpfe_009333</name>
</gene>
<evidence type="ECO:0000256" key="4">
    <source>
        <dbReference type="ARBA" id="ARBA00023136"/>
    </source>
</evidence>
<feature type="transmembrane region" description="Helical" evidence="5">
    <location>
        <begin position="306"/>
        <end position="329"/>
    </location>
</feature>
<evidence type="ECO:0000256" key="3">
    <source>
        <dbReference type="ARBA" id="ARBA00022989"/>
    </source>
</evidence>
<feature type="transmembrane region" description="Helical" evidence="5">
    <location>
        <begin position="38"/>
        <end position="62"/>
    </location>
</feature>
<comment type="caution">
    <text evidence="7">The sequence shown here is derived from an EMBL/GenBank/DDBJ whole genome shotgun (WGS) entry which is preliminary data.</text>
</comment>
<dbReference type="InterPro" id="IPR017452">
    <property type="entry name" value="GPCR_Rhodpsn_7TM"/>
</dbReference>
<comment type="subcellular location">
    <subcellularLocation>
        <location evidence="1">Membrane</location>
    </subcellularLocation>
</comment>
<dbReference type="AlphaFoldDB" id="A0AAD8FDQ1"/>
<sequence>MKNPLGGCNSTVCPTSTSQVSSAETDEVSDNFMQVIDLIFNCCLTQICSLFAFCGTAVNIAVLSSYDLSRDSSAILLLAMSLADLIFCFTLPFRRCQCLVGAMMGPAQGMTVATLMTESLFVFNRLFYCISITLVGLIASERFVAVFWPFQAQCILSPRNITSATLIAYACNVMLISPGFYMFTHDWAFFERFNQSVAVLQMSDFYLHNYDTLNFLFTIVYNTGLLGTSMLGTLIFMPAIGIKIWAVNKRRQTLVQNKEFRFDTQLAKVLLIICLVSFTLHGPGIFFDTVAYFIPNFINQSEIYEVYQILVDFSGTLSALANFLVYMTMSGKYKHRYQKLMGEMSSRLGCWSVHHNGFIHCHSY</sequence>
<keyword evidence="2 5" id="KW-0812">Transmembrane</keyword>
<feature type="transmembrane region" description="Helical" evidence="5">
    <location>
        <begin position="269"/>
        <end position="294"/>
    </location>
</feature>
<feature type="transmembrane region" description="Helical" evidence="5">
    <location>
        <begin position="160"/>
        <end position="183"/>
    </location>
</feature>
<keyword evidence="4 5" id="KW-0472">Membrane</keyword>
<dbReference type="InterPro" id="IPR000276">
    <property type="entry name" value="GPCR_Rhodpsn"/>
</dbReference>
<name>A0AAD8FDQ1_BIOPF</name>
<dbReference type="InterPro" id="IPR052954">
    <property type="entry name" value="GPCR-Ligand_Int"/>
</dbReference>
<protein>
    <submittedName>
        <fullName evidence="7">Somatostatin receptor type 5</fullName>
    </submittedName>
</protein>
<dbReference type="PANTHER" id="PTHR46641">
    <property type="entry name" value="FMRFAMIDE RECEPTOR-RELATED"/>
    <property type="match status" value="1"/>
</dbReference>
<dbReference type="PROSITE" id="PS50262">
    <property type="entry name" value="G_PROTEIN_RECEP_F1_2"/>
    <property type="match status" value="1"/>
</dbReference>
<feature type="domain" description="G-protein coupled receptors family 1 profile" evidence="6">
    <location>
        <begin position="55"/>
        <end position="326"/>
    </location>
</feature>
<feature type="transmembrane region" description="Helical" evidence="5">
    <location>
        <begin position="74"/>
        <end position="93"/>
    </location>
</feature>
<feature type="transmembrane region" description="Helical" evidence="5">
    <location>
        <begin position="215"/>
        <end position="248"/>
    </location>
</feature>
<dbReference type="GO" id="GO:0004930">
    <property type="term" value="F:G protein-coupled receptor activity"/>
    <property type="evidence" value="ECO:0007669"/>
    <property type="project" value="InterPro"/>
</dbReference>
<dbReference type="Proteomes" id="UP001233172">
    <property type="component" value="Unassembled WGS sequence"/>
</dbReference>
<feature type="transmembrane region" description="Helical" evidence="5">
    <location>
        <begin position="125"/>
        <end position="148"/>
    </location>
</feature>
<evidence type="ECO:0000256" key="1">
    <source>
        <dbReference type="ARBA" id="ARBA00004370"/>
    </source>
</evidence>
<evidence type="ECO:0000259" key="6">
    <source>
        <dbReference type="PROSITE" id="PS50262"/>
    </source>
</evidence>
<evidence type="ECO:0000313" key="8">
    <source>
        <dbReference type="Proteomes" id="UP001233172"/>
    </source>
</evidence>